<dbReference type="EMBL" id="CAUJNA010001066">
    <property type="protein sequence ID" value="CAJ1383956.1"/>
    <property type="molecule type" value="Genomic_DNA"/>
</dbReference>
<proteinExistence type="predicted"/>
<dbReference type="InterPro" id="IPR002885">
    <property type="entry name" value="PPR_rpt"/>
</dbReference>
<dbReference type="PANTHER" id="PTHR47447:SF17">
    <property type="entry name" value="OS12G0638900 PROTEIN"/>
    <property type="match status" value="1"/>
</dbReference>
<evidence type="ECO:0000313" key="3">
    <source>
        <dbReference type="EMBL" id="CAJ1383956.1"/>
    </source>
</evidence>
<reference evidence="3" key="1">
    <citation type="submission" date="2023-08" db="EMBL/GenBank/DDBJ databases">
        <authorList>
            <person name="Chen Y."/>
            <person name="Shah S."/>
            <person name="Dougan E. K."/>
            <person name="Thang M."/>
            <person name="Chan C."/>
        </authorList>
    </citation>
    <scope>NUCLEOTIDE SEQUENCE</scope>
</reference>
<dbReference type="AlphaFoldDB" id="A0AA36MY37"/>
<dbReference type="PROSITE" id="PS51375">
    <property type="entry name" value="PPR"/>
    <property type="match status" value="1"/>
</dbReference>
<gene>
    <name evidence="3" type="ORF">EVOR1521_LOCUS10935</name>
</gene>
<comment type="caution">
    <text evidence="3">The sequence shown here is derived from an EMBL/GenBank/DDBJ whole genome shotgun (WGS) entry which is preliminary data.</text>
</comment>
<accession>A0AA36MY37</accession>
<sequence>MFAALTGQIVKLGKAKRWAESLQLWADLRARDNSERLVFAKCAVIAACGLATQWQLSLHLISDLPVDDACCCAAISACDKGLEWEQALAVFDQMPRLQLLPSTHSYNATISACTRCARWPRALALFECVPRPNAVVFNTTIAGCGKGQQWHWAMHLFSQMRQAGQRPDAVTYGSLASTFERVSEWEKALALHGEMVSANALDAMSYGALVSACERTLTYGIHRFSCKSPKQEPQQLSQGGRRWHEAAMRAMRATNRQRSAQGFLRGTGLLARDETRAAAAWRGGARCGYWRLHQKPATGRRPCALSQHPCASPHHQQQLGSRLGRCRALGGGCATGQPNSADSHGSGCRAFCCGNLG</sequence>
<evidence type="ECO:0000256" key="1">
    <source>
        <dbReference type="ARBA" id="ARBA00022737"/>
    </source>
</evidence>
<dbReference type="Gene3D" id="1.25.40.10">
    <property type="entry name" value="Tetratricopeptide repeat domain"/>
    <property type="match status" value="2"/>
</dbReference>
<dbReference type="InterPro" id="IPR011990">
    <property type="entry name" value="TPR-like_helical_dom_sf"/>
</dbReference>
<feature type="repeat" description="PPR" evidence="2">
    <location>
        <begin position="133"/>
        <end position="167"/>
    </location>
</feature>
<organism evidence="3 4">
    <name type="scientific">Effrenium voratum</name>
    <dbReference type="NCBI Taxonomy" id="2562239"/>
    <lineage>
        <taxon>Eukaryota</taxon>
        <taxon>Sar</taxon>
        <taxon>Alveolata</taxon>
        <taxon>Dinophyceae</taxon>
        <taxon>Suessiales</taxon>
        <taxon>Symbiodiniaceae</taxon>
        <taxon>Effrenium</taxon>
    </lineage>
</organism>
<name>A0AA36MY37_9DINO</name>
<evidence type="ECO:0008006" key="5">
    <source>
        <dbReference type="Google" id="ProtNLM"/>
    </source>
</evidence>
<keyword evidence="1" id="KW-0677">Repeat</keyword>
<evidence type="ECO:0000313" key="4">
    <source>
        <dbReference type="Proteomes" id="UP001178507"/>
    </source>
</evidence>
<keyword evidence="4" id="KW-1185">Reference proteome</keyword>
<protein>
    <recommendedName>
        <fullName evidence="5">Pentatricopeptide repeat-containing protein</fullName>
    </recommendedName>
</protein>
<dbReference type="PANTHER" id="PTHR47447">
    <property type="entry name" value="OS03G0856100 PROTEIN"/>
    <property type="match status" value="1"/>
</dbReference>
<dbReference type="NCBIfam" id="TIGR00756">
    <property type="entry name" value="PPR"/>
    <property type="match status" value="1"/>
</dbReference>
<evidence type="ECO:0000256" key="2">
    <source>
        <dbReference type="PROSITE-ProRule" id="PRU00708"/>
    </source>
</evidence>
<dbReference type="Pfam" id="PF13041">
    <property type="entry name" value="PPR_2"/>
    <property type="match status" value="1"/>
</dbReference>
<dbReference type="Proteomes" id="UP001178507">
    <property type="component" value="Unassembled WGS sequence"/>
</dbReference>
<dbReference type="Pfam" id="PF01535">
    <property type="entry name" value="PPR"/>
    <property type="match status" value="1"/>
</dbReference>